<evidence type="ECO:0000256" key="2">
    <source>
        <dbReference type="ARBA" id="ARBA00001946"/>
    </source>
</evidence>
<keyword evidence="14 33" id="KW-0812">Transmembrane</keyword>
<dbReference type="EMBL" id="JAHKSW010000028">
    <property type="protein sequence ID" value="KAG7314943.1"/>
    <property type="molecule type" value="Genomic_DNA"/>
</dbReference>
<dbReference type="SUPFAM" id="SSF82708">
    <property type="entry name" value="R3H domain"/>
    <property type="match status" value="1"/>
</dbReference>
<organism evidence="36 37">
    <name type="scientific">Hemibagrus wyckioides</name>
    <dbReference type="NCBI Taxonomy" id="337641"/>
    <lineage>
        <taxon>Eukaryota</taxon>
        <taxon>Metazoa</taxon>
        <taxon>Chordata</taxon>
        <taxon>Craniata</taxon>
        <taxon>Vertebrata</taxon>
        <taxon>Euteleostomi</taxon>
        <taxon>Actinopterygii</taxon>
        <taxon>Neopterygii</taxon>
        <taxon>Teleostei</taxon>
        <taxon>Ostariophysi</taxon>
        <taxon>Siluriformes</taxon>
        <taxon>Bagridae</taxon>
        <taxon>Hemibagrus</taxon>
    </lineage>
</organism>
<dbReference type="SMART" id="SM01193">
    <property type="entry name" value="Enolase_N"/>
    <property type="match status" value="1"/>
</dbReference>
<dbReference type="Gene3D" id="3.30.390.10">
    <property type="entry name" value="Enolase-like, N-terminal domain"/>
    <property type="match status" value="1"/>
</dbReference>
<accession>A0A9D3SCJ5</accession>
<keyword evidence="13" id="KW-0808">Transferase</keyword>
<dbReference type="InterPro" id="IPR036849">
    <property type="entry name" value="Enolase-like_C_sf"/>
</dbReference>
<feature type="compositionally biased region" description="Basic and acidic residues" evidence="32">
    <location>
        <begin position="132"/>
        <end position="142"/>
    </location>
</feature>
<comment type="catalytic activity">
    <reaction evidence="30">
        <text>(2R)-2-phosphoglycerate = phosphoenolpyruvate + H2O</text>
        <dbReference type="Rhea" id="RHEA:10164"/>
        <dbReference type="ChEBI" id="CHEBI:15377"/>
        <dbReference type="ChEBI" id="CHEBI:58289"/>
        <dbReference type="ChEBI" id="CHEBI:58702"/>
        <dbReference type="EC" id="4.2.1.11"/>
    </reaction>
    <physiologicalReaction direction="left-to-right" evidence="30">
        <dbReference type="Rhea" id="RHEA:10165"/>
    </physiologicalReaction>
</comment>
<keyword evidence="24" id="KW-0324">Glycolysis</keyword>
<evidence type="ECO:0000256" key="9">
    <source>
        <dbReference type="ARBA" id="ARBA00011473"/>
    </source>
</evidence>
<keyword evidence="26" id="KW-0458">Lysosome</keyword>
<dbReference type="SMART" id="SM00184">
    <property type="entry name" value="RING"/>
    <property type="match status" value="1"/>
</dbReference>
<dbReference type="GO" id="GO:0008270">
    <property type="term" value="F:zinc ion binding"/>
    <property type="evidence" value="ECO:0007669"/>
    <property type="project" value="UniProtKB-KW"/>
</dbReference>
<dbReference type="CDD" id="cd03313">
    <property type="entry name" value="enolase"/>
    <property type="match status" value="1"/>
</dbReference>
<evidence type="ECO:0000256" key="7">
    <source>
        <dbReference type="ARBA" id="ARBA00005031"/>
    </source>
</evidence>
<feature type="region of interest" description="Disordered" evidence="32">
    <location>
        <begin position="132"/>
        <end position="165"/>
    </location>
</feature>
<evidence type="ECO:0000256" key="33">
    <source>
        <dbReference type="SAM" id="Phobius"/>
    </source>
</evidence>
<dbReference type="GO" id="GO:0061630">
    <property type="term" value="F:ubiquitin protein ligase activity"/>
    <property type="evidence" value="ECO:0007669"/>
    <property type="project" value="UniProtKB-EC"/>
</dbReference>
<keyword evidence="19" id="KW-0833">Ubl conjugation pathway</keyword>
<dbReference type="Gene3D" id="3.30.40.10">
    <property type="entry name" value="Zinc/RING finger domain, C3HC4 (zinc finger)"/>
    <property type="match status" value="1"/>
</dbReference>
<proteinExistence type="inferred from homology"/>
<keyword evidence="37" id="KW-1185">Reference proteome</keyword>
<evidence type="ECO:0000256" key="29">
    <source>
        <dbReference type="ARBA" id="ARBA00040232"/>
    </source>
</evidence>
<feature type="compositionally biased region" description="Polar residues" evidence="32">
    <location>
        <begin position="150"/>
        <end position="162"/>
    </location>
</feature>
<dbReference type="Gene3D" id="3.50.30.30">
    <property type="match status" value="1"/>
</dbReference>
<dbReference type="SFLD" id="SFLDS00001">
    <property type="entry name" value="Enolase"/>
    <property type="match status" value="1"/>
</dbReference>
<dbReference type="SMART" id="SM00744">
    <property type="entry name" value="RINGv"/>
    <property type="match status" value="1"/>
</dbReference>
<evidence type="ECO:0000256" key="5">
    <source>
        <dbReference type="ARBA" id="ARBA00004530"/>
    </source>
</evidence>
<evidence type="ECO:0000313" key="37">
    <source>
        <dbReference type="Proteomes" id="UP000824219"/>
    </source>
</evidence>
<dbReference type="InterPro" id="IPR013083">
    <property type="entry name" value="Znf_RING/FYVE/PHD"/>
</dbReference>
<evidence type="ECO:0000256" key="13">
    <source>
        <dbReference type="ARBA" id="ARBA00022679"/>
    </source>
</evidence>
<dbReference type="SUPFAM" id="SSF54826">
    <property type="entry name" value="Enolase N-terminal domain-like"/>
    <property type="match status" value="1"/>
</dbReference>
<dbReference type="HAMAP" id="MF_00318">
    <property type="entry name" value="Enolase"/>
    <property type="match status" value="1"/>
</dbReference>
<dbReference type="Gene3D" id="3.30.1370.50">
    <property type="entry name" value="R3H-like domain"/>
    <property type="match status" value="1"/>
</dbReference>
<dbReference type="OrthoDB" id="8062037at2759"/>
<dbReference type="NCBIfam" id="TIGR01060">
    <property type="entry name" value="eno"/>
    <property type="match status" value="1"/>
</dbReference>
<dbReference type="InterPro" id="IPR001374">
    <property type="entry name" value="R3H_dom"/>
</dbReference>
<dbReference type="GO" id="GO:0005765">
    <property type="term" value="C:lysosomal membrane"/>
    <property type="evidence" value="ECO:0007669"/>
    <property type="project" value="UniProtKB-SubCell"/>
</dbReference>
<keyword evidence="15" id="KW-0479">Metal-binding</keyword>
<dbReference type="AlphaFoldDB" id="A0A9D3SCJ5"/>
<keyword evidence="17" id="KW-0967">Endosome</keyword>
<evidence type="ECO:0000256" key="19">
    <source>
        <dbReference type="ARBA" id="ARBA00022786"/>
    </source>
</evidence>
<comment type="pathway">
    <text evidence="6">Protein modification; protein ubiquitination.</text>
</comment>
<evidence type="ECO:0000256" key="18">
    <source>
        <dbReference type="ARBA" id="ARBA00022771"/>
    </source>
</evidence>
<evidence type="ECO:0000256" key="27">
    <source>
        <dbReference type="ARBA" id="ARBA00023239"/>
    </source>
</evidence>
<comment type="subcellular location">
    <subcellularLocation>
        <location evidence="4">Cytoplasm</location>
    </subcellularLocation>
    <subcellularLocation>
        <location evidence="5">Endosome membrane</location>
        <topology evidence="5">Single-pass type I membrane protein</topology>
    </subcellularLocation>
    <subcellularLocation>
        <location evidence="3">Lysosome membrane</location>
        <topology evidence="3">Single-pass type I membrane protein</topology>
    </subcellularLocation>
</comment>
<comment type="similarity">
    <text evidence="8">Belongs to the enolase family.</text>
</comment>
<dbReference type="PANTHER" id="PTHR11902:SF5">
    <property type="entry name" value="BETA-ENOLASE"/>
    <property type="match status" value="1"/>
</dbReference>
<dbReference type="CDD" id="cd02636">
    <property type="entry name" value="R3H_sperm-antigen"/>
    <property type="match status" value="1"/>
</dbReference>
<feature type="region of interest" description="Disordered" evidence="32">
    <location>
        <begin position="515"/>
        <end position="563"/>
    </location>
</feature>
<dbReference type="PRINTS" id="PR00148">
    <property type="entry name" value="ENOLASE"/>
</dbReference>
<evidence type="ECO:0000256" key="11">
    <source>
        <dbReference type="ARBA" id="ARBA00012483"/>
    </source>
</evidence>
<feature type="transmembrane region" description="Helical" evidence="33">
    <location>
        <begin position="409"/>
        <end position="434"/>
    </location>
</feature>
<evidence type="ECO:0000256" key="6">
    <source>
        <dbReference type="ARBA" id="ARBA00004906"/>
    </source>
</evidence>
<dbReference type="SUPFAM" id="SSF57850">
    <property type="entry name" value="RING/U-box"/>
    <property type="match status" value="1"/>
</dbReference>
<keyword evidence="23 33" id="KW-0472">Membrane</keyword>
<comment type="cofactor">
    <cofactor evidence="2">
        <name>Mg(2+)</name>
        <dbReference type="ChEBI" id="CHEBI:18420"/>
    </cofactor>
</comment>
<dbReference type="GO" id="GO:0000015">
    <property type="term" value="C:phosphopyruvate hydratase complex"/>
    <property type="evidence" value="ECO:0007669"/>
    <property type="project" value="InterPro"/>
</dbReference>
<evidence type="ECO:0000259" key="35">
    <source>
        <dbReference type="PROSITE" id="PS51061"/>
    </source>
</evidence>
<evidence type="ECO:0000256" key="15">
    <source>
        <dbReference type="ARBA" id="ARBA00022723"/>
    </source>
</evidence>
<dbReference type="GO" id="GO:0006096">
    <property type="term" value="P:glycolytic process"/>
    <property type="evidence" value="ECO:0007669"/>
    <property type="project" value="UniProtKB-KW"/>
</dbReference>
<dbReference type="InterPro" id="IPR036867">
    <property type="entry name" value="R3H_dom_sf"/>
</dbReference>
<dbReference type="InterPro" id="IPR044744">
    <property type="entry name" value="ZNRF4/RNF13/RNF167_PA"/>
</dbReference>
<dbReference type="FunFam" id="3.20.20.120:FF:000002">
    <property type="entry name" value="Enolase 1"/>
    <property type="match status" value="1"/>
</dbReference>
<dbReference type="InterPro" id="IPR000941">
    <property type="entry name" value="Enolase"/>
</dbReference>
<evidence type="ECO:0000256" key="1">
    <source>
        <dbReference type="ARBA" id="ARBA00000900"/>
    </source>
</evidence>
<dbReference type="SMART" id="SM01192">
    <property type="entry name" value="Enolase_C"/>
    <property type="match status" value="1"/>
</dbReference>
<keyword evidence="21" id="KW-0460">Magnesium</keyword>
<evidence type="ECO:0000259" key="34">
    <source>
        <dbReference type="PROSITE" id="PS50089"/>
    </source>
</evidence>
<evidence type="ECO:0000256" key="14">
    <source>
        <dbReference type="ARBA" id="ARBA00022692"/>
    </source>
</evidence>
<keyword evidence="25" id="KW-0325">Glycoprotein</keyword>
<evidence type="ECO:0000256" key="25">
    <source>
        <dbReference type="ARBA" id="ARBA00023180"/>
    </source>
</evidence>
<dbReference type="CDD" id="cd02123">
    <property type="entry name" value="PA_C_RZF_like"/>
    <property type="match status" value="1"/>
</dbReference>
<keyword evidence="20" id="KW-0862">Zinc</keyword>
<evidence type="ECO:0000256" key="23">
    <source>
        <dbReference type="ARBA" id="ARBA00023136"/>
    </source>
</evidence>
<evidence type="ECO:0000256" key="28">
    <source>
        <dbReference type="ARBA" id="ARBA00031125"/>
    </source>
</evidence>
<comment type="catalytic activity">
    <reaction evidence="1">
        <text>S-ubiquitinyl-[E2 ubiquitin-conjugating enzyme]-L-cysteine + [acceptor protein]-L-lysine = [E2 ubiquitin-conjugating enzyme]-L-cysteine + N(6)-ubiquitinyl-[acceptor protein]-L-lysine.</text>
        <dbReference type="EC" id="2.3.2.27"/>
    </reaction>
</comment>
<dbReference type="SFLD" id="SFLDG00178">
    <property type="entry name" value="enolase"/>
    <property type="match status" value="1"/>
</dbReference>
<evidence type="ECO:0000256" key="31">
    <source>
        <dbReference type="PROSITE-ProRule" id="PRU00175"/>
    </source>
</evidence>
<dbReference type="SUPFAM" id="SSF52025">
    <property type="entry name" value="PA domain"/>
    <property type="match status" value="1"/>
</dbReference>
<dbReference type="PROSITE" id="PS51061">
    <property type="entry name" value="R3H"/>
    <property type="match status" value="1"/>
</dbReference>
<keyword evidence="22 33" id="KW-1133">Transmembrane helix</keyword>
<evidence type="ECO:0000256" key="17">
    <source>
        <dbReference type="ARBA" id="ARBA00022753"/>
    </source>
</evidence>
<dbReference type="InterPro" id="IPR034068">
    <property type="entry name" value="R3H_sperm-antigen"/>
</dbReference>
<protein>
    <recommendedName>
        <fullName evidence="29">Beta-enolase</fullName>
        <ecNumber evidence="11">2.3.2.27</ecNumber>
        <ecNumber evidence="10">4.2.1.11</ecNumber>
    </recommendedName>
    <alternativeName>
        <fullName evidence="28">2-phospho-D-glycerate hydro-lyase</fullName>
    </alternativeName>
</protein>
<feature type="region of interest" description="Disordered" evidence="32">
    <location>
        <begin position="1"/>
        <end position="49"/>
    </location>
</feature>
<comment type="subunit">
    <text evidence="9">Dimer.</text>
</comment>
<dbReference type="SUPFAM" id="SSF51604">
    <property type="entry name" value="Enolase C-terminal domain-like"/>
    <property type="match status" value="1"/>
</dbReference>
<feature type="compositionally biased region" description="Basic and acidic residues" evidence="32">
    <location>
        <begin position="21"/>
        <end position="49"/>
    </location>
</feature>
<evidence type="ECO:0000256" key="32">
    <source>
        <dbReference type="SAM" id="MobiDB-lite"/>
    </source>
</evidence>
<evidence type="ECO:0000256" key="20">
    <source>
        <dbReference type="ARBA" id="ARBA00022833"/>
    </source>
</evidence>
<comment type="pathway">
    <text evidence="7">Carbohydrate degradation; glycolysis; pyruvate from D-glyceraldehyde 3-phosphate: step 4/5.</text>
</comment>
<dbReference type="SFLD" id="SFLDF00002">
    <property type="entry name" value="enolase"/>
    <property type="match status" value="1"/>
</dbReference>
<dbReference type="EC" id="2.3.2.27" evidence="11"/>
<dbReference type="FunFam" id="3.30.40.10:FF:000099">
    <property type="entry name" value="E3 ubiquitin-protein ligase RNF167"/>
    <property type="match status" value="1"/>
</dbReference>
<dbReference type="InterPro" id="IPR020811">
    <property type="entry name" value="Enolase_N"/>
</dbReference>
<keyword evidence="12" id="KW-0963">Cytoplasm</keyword>
<dbReference type="EC" id="4.2.1.11" evidence="10"/>
<keyword evidence="27" id="KW-0456">Lyase</keyword>
<reference evidence="36 37" key="1">
    <citation type="submission" date="2021-06" db="EMBL/GenBank/DDBJ databases">
        <title>Chromosome-level genome assembly of the red-tail catfish (Hemibagrus wyckioides).</title>
        <authorList>
            <person name="Shao F."/>
        </authorList>
    </citation>
    <scope>NUCLEOTIDE SEQUENCE [LARGE SCALE GENOMIC DNA]</scope>
    <source>
        <strain evidence="36">EC202008001</strain>
        <tissue evidence="36">Blood</tissue>
    </source>
</reference>
<feature type="compositionally biased region" description="Acidic residues" evidence="32">
    <location>
        <begin position="596"/>
        <end position="613"/>
    </location>
</feature>
<dbReference type="GO" id="GO:0003676">
    <property type="term" value="F:nucleic acid binding"/>
    <property type="evidence" value="ECO:0007669"/>
    <property type="project" value="UniProtKB-UniRule"/>
</dbReference>
<evidence type="ECO:0000256" key="8">
    <source>
        <dbReference type="ARBA" id="ARBA00009604"/>
    </source>
</evidence>
<dbReference type="InterPro" id="IPR020810">
    <property type="entry name" value="Enolase_C"/>
</dbReference>
<dbReference type="InterPro" id="IPR046450">
    <property type="entry name" value="PA_dom_sf"/>
</dbReference>
<keyword evidence="18 31" id="KW-0863">Zinc-finger</keyword>
<feature type="domain" description="R3H" evidence="35">
    <location>
        <begin position="46"/>
        <end position="109"/>
    </location>
</feature>
<evidence type="ECO:0000256" key="4">
    <source>
        <dbReference type="ARBA" id="ARBA00004496"/>
    </source>
</evidence>
<dbReference type="Pfam" id="PF00113">
    <property type="entry name" value="Enolase_C"/>
    <property type="match status" value="1"/>
</dbReference>
<name>A0A9D3SCJ5_9TELE</name>
<dbReference type="GO" id="GO:0010008">
    <property type="term" value="C:endosome membrane"/>
    <property type="evidence" value="ECO:0007669"/>
    <property type="project" value="UniProtKB-SubCell"/>
</dbReference>
<dbReference type="InterPro" id="IPR011016">
    <property type="entry name" value="Znf_RING-CH"/>
</dbReference>
<dbReference type="InterPro" id="IPR003137">
    <property type="entry name" value="PA_domain"/>
</dbReference>
<dbReference type="PANTHER" id="PTHR11902">
    <property type="entry name" value="ENOLASE"/>
    <property type="match status" value="1"/>
</dbReference>
<dbReference type="Pfam" id="PF13639">
    <property type="entry name" value="zf-RING_2"/>
    <property type="match status" value="1"/>
</dbReference>
<evidence type="ECO:0000256" key="16">
    <source>
        <dbReference type="ARBA" id="ARBA00022729"/>
    </source>
</evidence>
<feature type="domain" description="RING-type" evidence="34">
    <location>
        <begin position="467"/>
        <end position="509"/>
    </location>
</feature>
<evidence type="ECO:0000256" key="26">
    <source>
        <dbReference type="ARBA" id="ARBA00023228"/>
    </source>
</evidence>
<dbReference type="CDD" id="cd16796">
    <property type="entry name" value="RING-H2_RNF13"/>
    <property type="match status" value="1"/>
</dbReference>
<dbReference type="FunFam" id="3.30.390.10:FF:000001">
    <property type="entry name" value="Enolase"/>
    <property type="match status" value="1"/>
</dbReference>
<evidence type="ECO:0000256" key="30">
    <source>
        <dbReference type="ARBA" id="ARBA00048951"/>
    </source>
</evidence>
<dbReference type="Proteomes" id="UP000824219">
    <property type="component" value="Linkage Group LG28"/>
</dbReference>
<evidence type="ECO:0000256" key="24">
    <source>
        <dbReference type="ARBA" id="ARBA00023152"/>
    </source>
</evidence>
<dbReference type="GO" id="GO:0000287">
    <property type="term" value="F:magnesium ion binding"/>
    <property type="evidence" value="ECO:0007669"/>
    <property type="project" value="InterPro"/>
</dbReference>
<evidence type="ECO:0000313" key="36">
    <source>
        <dbReference type="EMBL" id="KAG7314943.1"/>
    </source>
</evidence>
<dbReference type="GO" id="GO:0004634">
    <property type="term" value="F:phosphopyruvate hydratase activity"/>
    <property type="evidence" value="ECO:0007669"/>
    <property type="project" value="UniProtKB-EC"/>
</dbReference>
<dbReference type="InterPro" id="IPR001841">
    <property type="entry name" value="Znf_RING"/>
</dbReference>
<dbReference type="Pfam" id="PF01424">
    <property type="entry name" value="R3H"/>
    <property type="match status" value="1"/>
</dbReference>
<feature type="region of interest" description="Disordered" evidence="32">
    <location>
        <begin position="579"/>
        <end position="613"/>
    </location>
</feature>
<evidence type="ECO:0000256" key="12">
    <source>
        <dbReference type="ARBA" id="ARBA00022490"/>
    </source>
</evidence>
<dbReference type="InterPro" id="IPR020809">
    <property type="entry name" value="Enolase_CS"/>
</dbReference>
<evidence type="ECO:0000256" key="21">
    <source>
        <dbReference type="ARBA" id="ARBA00022842"/>
    </source>
</evidence>
<evidence type="ECO:0000256" key="3">
    <source>
        <dbReference type="ARBA" id="ARBA00004352"/>
    </source>
</evidence>
<evidence type="ECO:0000256" key="22">
    <source>
        <dbReference type="ARBA" id="ARBA00022989"/>
    </source>
</evidence>
<comment type="caution">
    <text evidence="36">The sequence shown here is derived from an EMBL/GenBank/DDBJ whole genome shotgun (WGS) entry which is preliminary data.</text>
</comment>
<dbReference type="Gene3D" id="3.20.20.120">
    <property type="entry name" value="Enolase-like C-terminal domain"/>
    <property type="match status" value="1"/>
</dbReference>
<dbReference type="InterPro" id="IPR029017">
    <property type="entry name" value="Enolase-like_N"/>
</dbReference>
<sequence>MADLLGSILSSMEKPPTVGDQESRRKAREQAARMKKIQEDEKRKKAEFRKKMEKDVSDFIQDSSLQKKKYESMGKIERSILHDVAEVAGLTSFSFGEDEESRYVMLFKKEFAPSDEELEAYRKGEEWDHAKAEERRKLKEQAALEEEAASQCQRRPASPSSNYRDKYSHLIGTSAAKDAAHTLEANRAYGCVPVANKRDTRSIEEAMNDIRAKKRCFEACGCVIRRHLGFVLFFGGEKELFRKIAEHPVVFQDGHAYIYIHLNNMSSLLLEDWPALFGSPLPPDGLMGVLVESRPLNACTPIEPPPVLPTSSDPNSTVGFIVLIRRYDCNFDIKVLHAQQAGYSAAIVHNVYSDTLLSMNYSNETIADEIEIPSVFTSYYASKILRSSISPDQRVYVFLKPDFSFPITFYLIPFTGIVGLIIIIMVVILVVRCVQYRKRLRKNRLTKEQLKKIPIHKFTKGDAYDVCAICLDEYEEGDKLRVLPCSHAYHSKCVDPWLTQTKKTCPVCKQRVTRTNPEYSDSSDSEEEAGPRTGDDGEGGASVEEQSERTPLLHPSPPSSGTYEATVATVTTSAQCLPQRDSPLLGYDGYYSPIEGSEEDTEDTEDDDEDDDTAQLIGRGATHTHTHSALSAARMSIVKIHAREILDSRGNPTVEVDLYTDKGRFRAAVPSGASTGVHEALELRDGDKTRYLGKGVTKAVDHVNKDIAPKLLEKKLSVVDQEKIDQLMLELDGTENKSKFGANAILGVSLAVCKAGAAEKGVPLYRHIADLAGHADVILPVPAFNVINGGSHAGNKLAMQEFMILPVGAANFHEAMRIGAEVYHNLKSVIKGKYGKDATNVGDEGGFAPNILENNEALELLKSAIEKAGYSDKIIIGMDVAASEFFRNGKYDLDFKSPDDPKRHITGDQLGDLYKSFIKNYPVQSIEDPFDQDDWENWTKFTSSVDIQIVGDDLTVTNPKRIQQAVEKKACNCLLLKVNQIGSVTESIQACKLAQKNGWGVMVSHRSGETEDTFIADLVVGLCTGQIKTGAPCRSERLAKYNQLMRIEEQLGDKAKFAGKDFRHPKVN</sequence>
<dbReference type="SMART" id="SM00393">
    <property type="entry name" value="R3H"/>
    <property type="match status" value="1"/>
</dbReference>
<keyword evidence="16" id="KW-0732">Signal</keyword>
<gene>
    <name evidence="36" type="ORF">KOW79_022246</name>
</gene>
<evidence type="ECO:0000256" key="10">
    <source>
        <dbReference type="ARBA" id="ARBA00012058"/>
    </source>
</evidence>
<dbReference type="PROSITE" id="PS50089">
    <property type="entry name" value="ZF_RING_2"/>
    <property type="match status" value="1"/>
</dbReference>
<dbReference type="PROSITE" id="PS00164">
    <property type="entry name" value="ENOLASE"/>
    <property type="match status" value="1"/>
</dbReference>
<dbReference type="Pfam" id="PF03952">
    <property type="entry name" value="Enolase_N"/>
    <property type="match status" value="1"/>
</dbReference>
<dbReference type="Pfam" id="PF02225">
    <property type="entry name" value="PA"/>
    <property type="match status" value="1"/>
</dbReference>